<dbReference type="Proteomes" id="UP000243589">
    <property type="component" value="Unassembled WGS sequence"/>
</dbReference>
<protein>
    <submittedName>
        <fullName evidence="3">Uncharacterized protein</fullName>
    </submittedName>
</protein>
<dbReference type="PATRIC" id="fig|479117.4.peg.445"/>
<evidence type="ECO:0000313" key="4">
    <source>
        <dbReference type="Proteomes" id="UP000243589"/>
    </source>
</evidence>
<dbReference type="EMBL" id="LQQC01000005">
    <property type="protein sequence ID" value="KXZ59199.1"/>
    <property type="molecule type" value="Genomic_DNA"/>
</dbReference>
<dbReference type="InterPro" id="IPR038333">
    <property type="entry name" value="T1MK-like_N_sf"/>
</dbReference>
<dbReference type="AlphaFoldDB" id="A0A150HAR0"/>
<reference evidence="3 4" key="1">
    <citation type="submission" date="2016-01" db="EMBL/GenBank/DDBJ databases">
        <title>Use of Whole Genome Sequencing to ascertain that Brevibacterium massiliense (Roux, Raoult 2009) is a later heterotypic synonym of Brevibacterium ravenspurgense (Mages 2008).</title>
        <authorList>
            <person name="Bernier A.-M."/>
            <person name="Burdz T."/>
            <person name="Huynh C."/>
            <person name="Pachecho A.L."/>
            <person name="Wiebe D."/>
            <person name="Bonner C."/>
            <person name="Bernard K."/>
        </authorList>
    </citation>
    <scope>NUCLEOTIDE SEQUENCE [LARGE SCALE GENOMIC DNA]</scope>
    <source>
        <strain evidence="3 4">CCUG56047</strain>
    </source>
</reference>
<organism evidence="3 4">
    <name type="scientific">Brevibacterium ravenspurgense</name>
    <dbReference type="NCBI Taxonomy" id="479117"/>
    <lineage>
        <taxon>Bacteria</taxon>
        <taxon>Bacillati</taxon>
        <taxon>Actinomycetota</taxon>
        <taxon>Actinomycetes</taxon>
        <taxon>Micrococcales</taxon>
        <taxon>Brevibacteriaceae</taxon>
        <taxon>Brevibacterium</taxon>
    </lineage>
</organism>
<evidence type="ECO:0000256" key="2">
    <source>
        <dbReference type="ARBA" id="ARBA00022747"/>
    </source>
</evidence>
<evidence type="ECO:0000313" key="3">
    <source>
        <dbReference type="EMBL" id="KXZ59199.1"/>
    </source>
</evidence>
<dbReference type="GO" id="GO:0009307">
    <property type="term" value="P:DNA restriction-modification system"/>
    <property type="evidence" value="ECO:0007669"/>
    <property type="project" value="UniProtKB-KW"/>
</dbReference>
<gene>
    <name evidence="3" type="ORF">Bravens_00446</name>
</gene>
<accession>A0A150HAR0</accession>
<keyword evidence="4" id="KW-1185">Reference proteome</keyword>
<comment type="caution">
    <text evidence="3">The sequence shown here is derived from an EMBL/GenBank/DDBJ whole genome shotgun (WGS) entry which is preliminary data.</text>
</comment>
<sequence length="43" mass="5044">MPRYVEVVVEALSREVQRDRLHRTIWQVAKELRGSVDGSDFKS</sequence>
<proteinExistence type="inferred from homology"/>
<evidence type="ECO:0000256" key="1">
    <source>
        <dbReference type="ARBA" id="ARBA00006594"/>
    </source>
</evidence>
<dbReference type="Gene3D" id="1.20.1260.30">
    <property type="match status" value="1"/>
</dbReference>
<keyword evidence="2" id="KW-0680">Restriction system</keyword>
<name>A0A150HAR0_9MICO</name>
<comment type="similarity">
    <text evidence="1">Belongs to the N(4)/N(6)-methyltransferase family.</text>
</comment>